<feature type="transmembrane region" description="Helical" evidence="1">
    <location>
        <begin position="456"/>
        <end position="476"/>
    </location>
</feature>
<feature type="transmembrane region" description="Helical" evidence="1">
    <location>
        <begin position="550"/>
        <end position="567"/>
    </location>
</feature>
<evidence type="ECO:0000313" key="3">
    <source>
        <dbReference type="EMBL" id="TDX46783.1"/>
    </source>
</evidence>
<feature type="chain" id="PRO_5020519234" description="Alkaline phosphatase" evidence="2">
    <location>
        <begin position="24"/>
        <end position="720"/>
    </location>
</feature>
<keyword evidence="1" id="KW-0472">Membrane</keyword>
<feature type="transmembrane region" description="Helical" evidence="1">
    <location>
        <begin position="431"/>
        <end position="449"/>
    </location>
</feature>
<evidence type="ECO:0000256" key="1">
    <source>
        <dbReference type="SAM" id="Phobius"/>
    </source>
</evidence>
<feature type="transmembrane region" description="Helical" evidence="1">
    <location>
        <begin position="669"/>
        <end position="689"/>
    </location>
</feature>
<feature type="transmembrane region" description="Helical" evidence="1">
    <location>
        <begin position="372"/>
        <end position="394"/>
    </location>
</feature>
<evidence type="ECO:0000313" key="4">
    <source>
        <dbReference type="Proteomes" id="UP000295832"/>
    </source>
</evidence>
<sequence length="720" mass="80283">MKKVICLLSFLIFLCFISSNVVAKDRHFVLFVMDGVDLSEIKNSSTPNLDKLIKKGAIALTNTRTSGALEPKDAYLTIGAGDRARAGVSAYLNFNLNEKYKGISISDLYNRRIKKLDNRAMVINIELSRIISTNQSSNYDAKVGALADALYQSNSSIAVLGNADIWQQSRRHIGMIAINKYGLIFEGDVGYKMALRSDQHPSGYITNQDYLLKKFNKLLPKNDLIIIESGDTSRMEAVKSSLLADKFKVEKENSITRVDKLLGKIAAKLDFTEDYLFFVVPTTSKSGRLRGQKLTLSILVGPKIAGLLKSNTTKRQGIITNLDIAPTIYNYLGGREKEFTGSVVEAIPSSKSLDYLISLDKQIQKTFSWRPILIKGFILLQIITLFLVGSIILYKDLPRILKVISNYLLISLLWIPALFLVSRIYIGFNLILVIIGILVTSFLLTYYLLKVSNNELIPILVVSLVNFILLIIDVWTKTKLMKLSVLGYSPVIGARYYGIGNEFMGIIIGAGLISLTIIKEFTDRISNKLLVVLFIFLILTVGYPQLGANFGGLITATVVCSVVYFYLQGYNLNMRLILKLISILILIIISVVLIDTVVNTNNQTHLGRSLSAIKRGGFSAILTIIYRKFSMNLKLLRWTIWTRVVLSFVIILIILFKRPRGVIKAIVETYPNLSAALRGLVLGSIVTMIVNDSGIVAAATLLLFPIFSLLYLVLKRIRLN</sequence>
<keyword evidence="4" id="KW-1185">Reference proteome</keyword>
<feature type="transmembrane region" description="Helical" evidence="1">
    <location>
        <begin position="638"/>
        <end position="657"/>
    </location>
</feature>
<dbReference type="EMBL" id="SOEG01000036">
    <property type="protein sequence ID" value="TDX46783.1"/>
    <property type="molecule type" value="Genomic_DNA"/>
</dbReference>
<feature type="transmembrane region" description="Helical" evidence="1">
    <location>
        <begin position="695"/>
        <end position="714"/>
    </location>
</feature>
<feature type="signal peptide" evidence="2">
    <location>
        <begin position="1"/>
        <end position="23"/>
    </location>
</feature>
<accession>A0A4R8GWZ5</accession>
<dbReference type="STRING" id="926561.GCA_000379025_02614"/>
<keyword evidence="2" id="KW-0732">Signal</keyword>
<protein>
    <recommendedName>
        <fullName evidence="5">Alkaline phosphatase</fullName>
    </recommendedName>
</protein>
<dbReference type="InterPro" id="IPR017850">
    <property type="entry name" value="Alkaline_phosphatase_core_sf"/>
</dbReference>
<reference evidence="3 4" key="1">
    <citation type="submission" date="2019-03" db="EMBL/GenBank/DDBJ databases">
        <title>Subsurface microbial communities from deep shales in Ohio and West Virginia, USA.</title>
        <authorList>
            <person name="Wrighton K."/>
        </authorList>
    </citation>
    <scope>NUCLEOTIDE SEQUENCE [LARGE SCALE GENOMIC DNA]</scope>
    <source>
        <strain evidence="3 4">MSL 6dP</strain>
    </source>
</reference>
<evidence type="ECO:0000256" key="2">
    <source>
        <dbReference type="SAM" id="SignalP"/>
    </source>
</evidence>
<dbReference type="RefSeq" id="WP_134118551.1">
    <property type="nucleotide sequence ID" value="NZ_SOEG01000036.1"/>
</dbReference>
<dbReference type="Gene3D" id="3.40.720.10">
    <property type="entry name" value="Alkaline Phosphatase, subunit A"/>
    <property type="match status" value="1"/>
</dbReference>
<feature type="transmembrane region" description="Helical" evidence="1">
    <location>
        <begin position="496"/>
        <end position="518"/>
    </location>
</feature>
<dbReference type="Proteomes" id="UP000295832">
    <property type="component" value="Unassembled WGS sequence"/>
</dbReference>
<gene>
    <name evidence="3" type="ORF">C7959_13615</name>
</gene>
<dbReference type="SUPFAM" id="SSF53649">
    <property type="entry name" value="Alkaline phosphatase-like"/>
    <property type="match status" value="1"/>
</dbReference>
<comment type="caution">
    <text evidence="3">The sequence shown here is derived from an EMBL/GenBank/DDBJ whole genome shotgun (WGS) entry which is preliminary data.</text>
</comment>
<feature type="transmembrane region" description="Helical" evidence="1">
    <location>
        <begin position="406"/>
        <end position="425"/>
    </location>
</feature>
<dbReference type="AlphaFoldDB" id="A0A4R8GWZ5"/>
<organism evidence="3 4">
    <name type="scientific">Orenia marismortui</name>
    <dbReference type="NCBI Taxonomy" id="46469"/>
    <lineage>
        <taxon>Bacteria</taxon>
        <taxon>Bacillati</taxon>
        <taxon>Bacillota</taxon>
        <taxon>Clostridia</taxon>
        <taxon>Halanaerobiales</taxon>
        <taxon>Halobacteroidaceae</taxon>
        <taxon>Orenia</taxon>
    </lineage>
</organism>
<feature type="transmembrane region" description="Helical" evidence="1">
    <location>
        <begin position="525"/>
        <end position="544"/>
    </location>
</feature>
<evidence type="ECO:0008006" key="5">
    <source>
        <dbReference type="Google" id="ProtNLM"/>
    </source>
</evidence>
<keyword evidence="1" id="KW-1133">Transmembrane helix</keyword>
<proteinExistence type="predicted"/>
<name>A0A4R8GWZ5_9FIRM</name>
<feature type="transmembrane region" description="Helical" evidence="1">
    <location>
        <begin position="576"/>
        <end position="594"/>
    </location>
</feature>
<keyword evidence="1" id="KW-0812">Transmembrane</keyword>